<dbReference type="PANTHER" id="PTHR39337">
    <property type="entry name" value="BLR5642 PROTEIN"/>
    <property type="match status" value="1"/>
</dbReference>
<gene>
    <name evidence="1" type="ORF">B840_04140</name>
</gene>
<dbReference type="PANTHER" id="PTHR39337:SF1">
    <property type="entry name" value="BLR5642 PROTEIN"/>
    <property type="match status" value="1"/>
</dbReference>
<dbReference type="STRING" id="1224162.B840_04140"/>
<dbReference type="OrthoDB" id="9789109at2"/>
<protein>
    <submittedName>
        <fullName evidence="1">DUF1130-like protein</fullName>
    </submittedName>
</protein>
<dbReference type="AlphaFoldDB" id="A0A0B6TEQ4"/>
<name>A0A0B6TEQ4_9CORY</name>
<organism evidence="1 2">
    <name type="scientific">Corynebacterium marinum DSM 44953</name>
    <dbReference type="NCBI Taxonomy" id="1224162"/>
    <lineage>
        <taxon>Bacteria</taxon>
        <taxon>Bacillati</taxon>
        <taxon>Actinomycetota</taxon>
        <taxon>Actinomycetes</taxon>
        <taxon>Mycobacteriales</taxon>
        <taxon>Corynebacteriaceae</taxon>
        <taxon>Corynebacterium</taxon>
    </lineage>
</organism>
<accession>A0A0B6TEQ4</accession>
<sequence length="181" mass="20317">MGRKPIFTVGHSNHSLEEFIGLLLDARVEALVDVRKLPGSRKYPHFNDDVLSAELPGHGISYRRVEELTGRRKVSRTVPFDVNGNWRNRSFHNYADHALSEEFSAALHHLREAARRETTAVMCSEAVWWRCHRRIIADHLLSAGEDVRHIMGPGQITGASFNDGAVVGGDGKVRYPAPQDK</sequence>
<evidence type="ECO:0000313" key="2">
    <source>
        <dbReference type="Proteomes" id="UP000031928"/>
    </source>
</evidence>
<proteinExistence type="predicted"/>
<dbReference type="Proteomes" id="UP000031928">
    <property type="component" value="Chromosome"/>
</dbReference>
<keyword evidence="2" id="KW-1185">Reference proteome</keyword>
<reference evidence="1 2" key="1">
    <citation type="submission" date="2014-05" db="EMBL/GenBank/DDBJ databases">
        <title>Complete genome sequence of Corynebacterium marinum DSM 44953.</title>
        <authorList>
            <person name="Schaffert L."/>
            <person name="Albersmeier A."/>
            <person name="Kalinowski J."/>
            <person name="Ruckert C."/>
        </authorList>
    </citation>
    <scope>NUCLEOTIDE SEQUENCE [LARGE SCALE GENOMIC DNA]</scope>
    <source>
        <strain evidence="1 2">DSM 44953</strain>
    </source>
</reference>
<dbReference type="KEGG" id="cmq:B840_04140"/>
<evidence type="ECO:0000313" key="1">
    <source>
        <dbReference type="EMBL" id="AJK68447.1"/>
    </source>
</evidence>
<dbReference type="InterPro" id="IPR007438">
    <property type="entry name" value="DUF488"/>
</dbReference>
<dbReference type="Pfam" id="PF04343">
    <property type="entry name" value="DUF488"/>
    <property type="match status" value="1"/>
</dbReference>
<dbReference type="PIRSF" id="PIRSF024492">
    <property type="entry name" value="UCP024492"/>
    <property type="match status" value="1"/>
</dbReference>
<dbReference type="RefSeq" id="WP_042621080.1">
    <property type="nucleotide sequence ID" value="NZ_CP007790.1"/>
</dbReference>
<dbReference type="EMBL" id="CP007790">
    <property type="protein sequence ID" value="AJK68447.1"/>
    <property type="molecule type" value="Genomic_DNA"/>
</dbReference>
<dbReference type="InterPro" id="IPR014519">
    <property type="entry name" value="UCP024492"/>
</dbReference>
<dbReference type="HOGENOM" id="CLU_077467_0_1_11"/>